<evidence type="ECO:0000256" key="4">
    <source>
        <dbReference type="ARBA" id="ARBA00023136"/>
    </source>
</evidence>
<comment type="subcellular location">
    <subcellularLocation>
        <location evidence="1">Cell membrane</location>
        <topology evidence="1">Multi-pass membrane protein</topology>
    </subcellularLocation>
</comment>
<dbReference type="SUPFAM" id="SSF103473">
    <property type="entry name" value="MFS general substrate transporter"/>
    <property type="match status" value="1"/>
</dbReference>
<proteinExistence type="predicted"/>
<dbReference type="InterPro" id="IPR036259">
    <property type="entry name" value="MFS_trans_sf"/>
</dbReference>
<keyword evidence="8" id="KW-1185">Reference proteome</keyword>
<feature type="transmembrane region" description="Helical" evidence="5">
    <location>
        <begin position="21"/>
        <end position="39"/>
    </location>
</feature>
<feature type="transmembrane region" description="Helical" evidence="5">
    <location>
        <begin position="269"/>
        <end position="290"/>
    </location>
</feature>
<dbReference type="Pfam" id="PF07690">
    <property type="entry name" value="MFS_1"/>
    <property type="match status" value="1"/>
</dbReference>
<dbReference type="InterPro" id="IPR020846">
    <property type="entry name" value="MFS_dom"/>
</dbReference>
<evidence type="ECO:0000313" key="8">
    <source>
        <dbReference type="Proteomes" id="UP000312032"/>
    </source>
</evidence>
<comment type="caution">
    <text evidence="7">The sequence shown here is derived from an EMBL/GenBank/DDBJ whole genome shotgun (WGS) entry which is preliminary data.</text>
</comment>
<feature type="domain" description="Major facilitator superfamily (MFS) profile" evidence="6">
    <location>
        <begin position="23"/>
        <end position="414"/>
    </location>
</feature>
<dbReference type="PROSITE" id="PS50850">
    <property type="entry name" value="MFS"/>
    <property type="match status" value="1"/>
</dbReference>
<feature type="transmembrane region" description="Helical" evidence="5">
    <location>
        <begin position="297"/>
        <end position="316"/>
    </location>
</feature>
<organism evidence="7 8">
    <name type="scientific">Corynebacterium tapiri</name>
    <dbReference type="NCBI Taxonomy" id="1448266"/>
    <lineage>
        <taxon>Bacteria</taxon>
        <taxon>Bacillati</taxon>
        <taxon>Actinomycetota</taxon>
        <taxon>Actinomycetes</taxon>
        <taxon>Mycobacteriales</taxon>
        <taxon>Corynebacteriaceae</taxon>
        <taxon>Corynebacterium</taxon>
    </lineage>
</organism>
<feature type="transmembrane region" description="Helical" evidence="5">
    <location>
        <begin position="118"/>
        <end position="139"/>
    </location>
</feature>
<protein>
    <submittedName>
        <fullName evidence="7">Aromatic acid/H+ symport family MFS transporter</fullName>
    </submittedName>
</protein>
<dbReference type="PANTHER" id="PTHR23508">
    <property type="entry name" value="CARBOXYLIC ACID TRANSPORTER PROTEIN HOMOLOG"/>
    <property type="match status" value="1"/>
</dbReference>
<evidence type="ECO:0000256" key="1">
    <source>
        <dbReference type="ARBA" id="ARBA00004651"/>
    </source>
</evidence>
<feature type="transmembrane region" description="Helical" evidence="5">
    <location>
        <begin position="176"/>
        <end position="200"/>
    </location>
</feature>
<dbReference type="Proteomes" id="UP000312032">
    <property type="component" value="Unassembled WGS sequence"/>
</dbReference>
<dbReference type="InterPro" id="IPR011701">
    <property type="entry name" value="MFS"/>
</dbReference>
<dbReference type="Gene3D" id="1.20.1250.20">
    <property type="entry name" value="MFS general substrate transporter like domains"/>
    <property type="match status" value="1"/>
</dbReference>
<keyword evidence="4 5" id="KW-0472">Membrane</keyword>
<feature type="transmembrane region" description="Helical" evidence="5">
    <location>
        <begin position="322"/>
        <end position="345"/>
    </location>
</feature>
<dbReference type="OrthoDB" id="9787026at2"/>
<evidence type="ECO:0000256" key="2">
    <source>
        <dbReference type="ARBA" id="ARBA00022692"/>
    </source>
</evidence>
<dbReference type="RefSeq" id="WP_139464467.1">
    <property type="nucleotide sequence ID" value="NZ_VDHJ01000001.1"/>
</dbReference>
<dbReference type="PANTHER" id="PTHR23508:SF10">
    <property type="entry name" value="CARBOXYLIC ACID TRANSPORTER PROTEIN HOMOLOG"/>
    <property type="match status" value="1"/>
</dbReference>
<dbReference type="CDD" id="cd17365">
    <property type="entry name" value="MFS_PcaK_like"/>
    <property type="match status" value="1"/>
</dbReference>
<feature type="transmembrane region" description="Helical" evidence="5">
    <location>
        <begin position="146"/>
        <end position="170"/>
    </location>
</feature>
<evidence type="ECO:0000259" key="6">
    <source>
        <dbReference type="PROSITE" id="PS50850"/>
    </source>
</evidence>
<dbReference type="GO" id="GO:0005886">
    <property type="term" value="C:plasma membrane"/>
    <property type="evidence" value="ECO:0007669"/>
    <property type="project" value="UniProtKB-SubCell"/>
</dbReference>
<name>A0A5C4U6R8_9CORY</name>
<feature type="transmembrane region" description="Helical" evidence="5">
    <location>
        <begin position="89"/>
        <end position="112"/>
    </location>
</feature>
<evidence type="ECO:0000313" key="7">
    <source>
        <dbReference type="EMBL" id="TNM00469.1"/>
    </source>
</evidence>
<accession>A0A5C4U6R8</accession>
<keyword evidence="2 5" id="KW-0812">Transmembrane</keyword>
<sequence length="418" mass="43371">MTQTTSRASGLTILGASGRNLAAVLLGWFFVIFDGYDLIVYGTVQAKLMQEWGLSPAQAGTLGSMAFIGMVIGAVTVGRLSDRVGRKTAVIGSVVVLSIFTLLCGLAPSAAVFGLCRLIAGIGLGGLVPSVNAMVADLVPKDKLSAWSTVMMSGVPLGGSIAALLAQVIVPSHEEHGWRIMFFLALIPILIGLPLAMRLIPSDKAIAVQNNRAQHKGKTAGFSALFSPGLAPITVMFTVATFVTLLAWYGLGTWLPKLMMDQGYNLGASLNFALALNLGAVAGSVITAWAGDRFGPLASGTVAALLAGLALLSLLATPSTVAIYVILILAGVGTHGTQILIIAAISRFYPSELRGTGLGWALGMGRIGAVLAPQLAGLLLGWGLGPTSNYLMFAVAALLSSGCLLVLMRLQRTRRNRT</sequence>
<feature type="transmembrane region" description="Helical" evidence="5">
    <location>
        <begin position="221"/>
        <end position="249"/>
    </location>
</feature>
<gene>
    <name evidence="7" type="ORF">FHE74_00520</name>
</gene>
<dbReference type="AlphaFoldDB" id="A0A5C4U6R8"/>
<feature type="transmembrane region" description="Helical" evidence="5">
    <location>
        <begin position="59"/>
        <end position="77"/>
    </location>
</feature>
<reference evidence="7 8" key="1">
    <citation type="submission" date="2019-06" db="EMBL/GenBank/DDBJ databases">
        <authorList>
            <person name="Li J."/>
        </authorList>
    </citation>
    <scope>NUCLEOTIDE SEQUENCE [LARGE SCALE GENOMIC DNA]</scope>
    <source>
        <strain evidence="7 8">LMG 28165</strain>
    </source>
</reference>
<feature type="transmembrane region" description="Helical" evidence="5">
    <location>
        <begin position="357"/>
        <end position="384"/>
    </location>
</feature>
<keyword evidence="3 5" id="KW-1133">Transmembrane helix</keyword>
<dbReference type="InterPro" id="IPR005829">
    <property type="entry name" value="Sugar_transporter_CS"/>
</dbReference>
<dbReference type="GO" id="GO:0046943">
    <property type="term" value="F:carboxylic acid transmembrane transporter activity"/>
    <property type="evidence" value="ECO:0007669"/>
    <property type="project" value="TreeGrafter"/>
</dbReference>
<dbReference type="EMBL" id="VDHJ01000001">
    <property type="protein sequence ID" value="TNM00469.1"/>
    <property type="molecule type" value="Genomic_DNA"/>
</dbReference>
<dbReference type="PROSITE" id="PS00216">
    <property type="entry name" value="SUGAR_TRANSPORT_1"/>
    <property type="match status" value="1"/>
</dbReference>
<evidence type="ECO:0000256" key="3">
    <source>
        <dbReference type="ARBA" id="ARBA00022989"/>
    </source>
</evidence>
<evidence type="ECO:0000256" key="5">
    <source>
        <dbReference type="SAM" id="Phobius"/>
    </source>
</evidence>
<feature type="transmembrane region" description="Helical" evidence="5">
    <location>
        <begin position="390"/>
        <end position="410"/>
    </location>
</feature>